<feature type="domain" description="RNase H type-1" evidence="1">
    <location>
        <begin position="1"/>
        <end position="127"/>
    </location>
</feature>
<dbReference type="SUPFAM" id="SSF53098">
    <property type="entry name" value="Ribonuclease H-like"/>
    <property type="match status" value="1"/>
</dbReference>
<dbReference type="InterPro" id="IPR002156">
    <property type="entry name" value="RNaseH_domain"/>
</dbReference>
<evidence type="ECO:0000313" key="2">
    <source>
        <dbReference type="EMBL" id="TYC50222.1"/>
    </source>
</evidence>
<comment type="caution">
    <text evidence="2">The sequence shown here is derived from an EMBL/GenBank/DDBJ whole genome shotgun (WGS) entry which is preliminary data.</text>
</comment>
<reference evidence="2 3" key="1">
    <citation type="submission" date="2019-01" db="EMBL/GenBank/DDBJ databases">
        <title>Weissella sp. nov., a novel lactic acid bacterium isolated from animal feces.</title>
        <authorList>
            <person name="Wang L.-T."/>
        </authorList>
    </citation>
    <scope>NUCLEOTIDE SEQUENCE [LARGE SCALE GENOMIC DNA]</scope>
    <source>
        <strain evidence="2 3">8H-2</strain>
    </source>
</reference>
<evidence type="ECO:0000259" key="1">
    <source>
        <dbReference type="PROSITE" id="PS50879"/>
    </source>
</evidence>
<dbReference type="RefSeq" id="WP_148622304.1">
    <property type="nucleotide sequence ID" value="NZ_SDGZ01000010.1"/>
</dbReference>
<evidence type="ECO:0000313" key="3">
    <source>
        <dbReference type="Proteomes" id="UP000371977"/>
    </source>
</evidence>
<protein>
    <submittedName>
        <fullName evidence="2">Ribonuclease HI family protein</fullName>
    </submittedName>
</protein>
<dbReference type="AlphaFoldDB" id="A0A6C2C973"/>
<dbReference type="EMBL" id="SDGZ01000010">
    <property type="protein sequence ID" value="TYC50222.1"/>
    <property type="molecule type" value="Genomic_DNA"/>
</dbReference>
<accession>A0A6C2C973</accession>
<dbReference type="InterPro" id="IPR012337">
    <property type="entry name" value="RNaseH-like_sf"/>
</dbReference>
<dbReference type="PROSITE" id="PS50879">
    <property type="entry name" value="RNASE_H_1"/>
    <property type="match status" value="1"/>
</dbReference>
<dbReference type="GO" id="GO:0003676">
    <property type="term" value="F:nucleic acid binding"/>
    <property type="evidence" value="ECO:0007669"/>
    <property type="project" value="InterPro"/>
</dbReference>
<gene>
    <name evidence="2" type="ORF">ESZ50_03975</name>
</gene>
<dbReference type="GO" id="GO:0004523">
    <property type="term" value="F:RNA-DNA hybrid ribonuclease activity"/>
    <property type="evidence" value="ECO:0007669"/>
    <property type="project" value="InterPro"/>
</dbReference>
<dbReference type="Gene3D" id="3.30.420.10">
    <property type="entry name" value="Ribonuclease H-like superfamily/Ribonuclease H"/>
    <property type="match status" value="1"/>
</dbReference>
<organism evidence="2 3">
    <name type="scientific">Weissella muntiaci</name>
    <dbReference type="NCBI Taxonomy" id="2508881"/>
    <lineage>
        <taxon>Bacteria</taxon>
        <taxon>Bacillati</taxon>
        <taxon>Bacillota</taxon>
        <taxon>Bacilli</taxon>
        <taxon>Lactobacillales</taxon>
        <taxon>Lactobacillaceae</taxon>
        <taxon>Weissella</taxon>
    </lineage>
</organism>
<sequence length="127" mass="14061">MLIKIFTDAATQGNPGPSAAGIIIVVAGQQIQLKSKLGQANNHAAEFQAAIWGFQQLAHYAHADDTIMFYTDSRIVADAVGKQYAKNFSDSFQELTRLIDRYHIVLTEWIPDKQNRGAHNLALQALH</sequence>
<dbReference type="CDD" id="cd09279">
    <property type="entry name" value="RNase_HI_like"/>
    <property type="match status" value="1"/>
</dbReference>
<proteinExistence type="predicted"/>
<keyword evidence="3" id="KW-1185">Reference proteome</keyword>
<dbReference type="Pfam" id="PF00075">
    <property type="entry name" value="RNase_H"/>
    <property type="match status" value="1"/>
</dbReference>
<name>A0A6C2C973_9LACO</name>
<dbReference type="InterPro" id="IPR036397">
    <property type="entry name" value="RNaseH_sf"/>
</dbReference>
<dbReference type="Proteomes" id="UP000371977">
    <property type="component" value="Unassembled WGS sequence"/>
</dbReference>
<dbReference type="OrthoDB" id="7845843at2"/>